<protein>
    <submittedName>
        <fullName evidence="7">Putative Bowman Birk trypsin inhibitor</fullName>
    </submittedName>
</protein>
<feature type="domain" description="Bowman-Birk serine protease inhibitors family" evidence="6">
    <location>
        <begin position="85"/>
        <end position="99"/>
    </location>
</feature>
<dbReference type="Gene3D" id="2.10.69.10">
    <property type="entry name" value="Cysteine Protease (Bromelain) Inhibitor, subunit H"/>
    <property type="match status" value="2"/>
</dbReference>
<evidence type="ECO:0000256" key="3">
    <source>
        <dbReference type="ARBA" id="ARBA00022900"/>
    </source>
</evidence>
<evidence type="ECO:0000256" key="4">
    <source>
        <dbReference type="ARBA" id="ARBA00023157"/>
    </source>
</evidence>
<keyword evidence="2" id="KW-0646">Protease inhibitor</keyword>
<feature type="chain" id="PRO_5004278972" evidence="5">
    <location>
        <begin position="20"/>
        <end position="179"/>
    </location>
</feature>
<proteinExistence type="inferred from homology"/>
<dbReference type="PROSITE" id="PS00281">
    <property type="entry name" value="BOWMAN_BIRK"/>
    <property type="match status" value="1"/>
</dbReference>
<organism evidence="7">
    <name type="scientific">Aegilops tauschii</name>
    <name type="common">Tausch's goatgrass</name>
    <name type="synonym">Aegilops squarrosa</name>
    <dbReference type="NCBI Taxonomy" id="37682"/>
    <lineage>
        <taxon>Eukaryota</taxon>
        <taxon>Viridiplantae</taxon>
        <taxon>Streptophyta</taxon>
        <taxon>Embryophyta</taxon>
        <taxon>Tracheophyta</taxon>
        <taxon>Spermatophyta</taxon>
        <taxon>Magnoliopsida</taxon>
        <taxon>Liliopsida</taxon>
        <taxon>Poales</taxon>
        <taxon>Poaceae</taxon>
        <taxon>BOP clade</taxon>
        <taxon>Pooideae</taxon>
        <taxon>Triticodae</taxon>
        <taxon>Triticeae</taxon>
        <taxon>Triticinae</taxon>
        <taxon>Aegilops</taxon>
    </lineage>
</organism>
<dbReference type="SUPFAM" id="SSF57247">
    <property type="entry name" value="Bowman-Birk inhibitor, BBI"/>
    <property type="match status" value="2"/>
</dbReference>
<keyword evidence="4" id="KW-1015">Disulfide bond</keyword>
<dbReference type="GO" id="GO:0004867">
    <property type="term" value="F:serine-type endopeptidase inhibitor activity"/>
    <property type="evidence" value="ECO:0007669"/>
    <property type="project" value="UniProtKB-KW"/>
</dbReference>
<evidence type="ECO:0000256" key="5">
    <source>
        <dbReference type="SAM" id="SignalP"/>
    </source>
</evidence>
<dbReference type="PANTHER" id="PTHR33479">
    <property type="entry name" value="BOWMAN-BIRK TYPE BRAN TRYPSIN INHIBITOR"/>
    <property type="match status" value="1"/>
</dbReference>
<evidence type="ECO:0000256" key="2">
    <source>
        <dbReference type="ARBA" id="ARBA00022690"/>
    </source>
</evidence>
<dbReference type="InterPro" id="IPR000877">
    <property type="entry name" value="Prot_inh_BBI"/>
</dbReference>
<dbReference type="CDD" id="cd00023">
    <property type="entry name" value="BBI"/>
    <property type="match status" value="1"/>
</dbReference>
<dbReference type="SMART" id="SM00269">
    <property type="entry name" value="BowB"/>
    <property type="match status" value="2"/>
</dbReference>
<feature type="signal peptide" evidence="5">
    <location>
        <begin position="1"/>
        <end position="19"/>
    </location>
</feature>
<dbReference type="AlphaFoldDB" id="Q6QM10"/>
<keyword evidence="5" id="KW-0732">Signal</keyword>
<dbReference type="ExpressionAtlas" id="Q6QM10">
    <property type="expression patterns" value="baseline"/>
</dbReference>
<name>Q6QM10_AEGTA</name>
<keyword evidence="3" id="KW-0722">Serine protease inhibitor</keyword>
<comment type="similarity">
    <text evidence="1">Belongs to the Bowman-Birk serine protease inhibitor family.</text>
</comment>
<evidence type="ECO:0000256" key="1">
    <source>
        <dbReference type="ARBA" id="ARBA00008506"/>
    </source>
</evidence>
<reference evidence="7" key="1">
    <citation type="submission" date="2004-01" db="EMBL/GenBank/DDBJ databases">
        <title>Structural characteristics of a Triticum tauschii gene cluster on 3DS reveals the presence of cell surface leucine rich repeat (LRR) glycoproteins.</title>
        <authorList>
            <person name="Whitford R."/>
            <person name="Sutton T."/>
            <person name="Dong C."/>
            <person name="Able J."/>
            <person name="Wolters P."/>
            <person name="Tingey S."/>
            <person name="Langridge P."/>
        </authorList>
    </citation>
    <scope>NUCLEOTIDE SEQUENCE</scope>
</reference>
<dbReference type="GO" id="GO:0005576">
    <property type="term" value="C:extracellular region"/>
    <property type="evidence" value="ECO:0007669"/>
    <property type="project" value="InterPro"/>
</dbReference>
<evidence type="ECO:0000259" key="6">
    <source>
        <dbReference type="PROSITE" id="PS00281"/>
    </source>
</evidence>
<sequence length="179" mass="18908">MKMMTCIVASILLMLSLEASLLVAGRPSVADDVGSILLPSQGKGGGGGAGADEEFQAAAVNRGRQPWKCCDQPICSGWKYPVCECADEVDECAPTCKSCVPSKANATRKVCEDTFIGKAGPGCTEKPWKCCDEPFCSGEDPPTCHCADETRHMCFDFFHGFPGPQCRYLPADDAAGGGN</sequence>
<evidence type="ECO:0000313" key="7">
    <source>
        <dbReference type="EMBL" id="AAS48158.1"/>
    </source>
</evidence>
<dbReference type="EMBL" id="AH013688">
    <property type="protein sequence ID" value="AAS48158.1"/>
    <property type="molecule type" value="Genomic_DNA"/>
</dbReference>
<dbReference type="InterPro" id="IPR035995">
    <property type="entry name" value="Bowman-Birk_prot_inh"/>
</dbReference>
<dbReference type="PANTHER" id="PTHR33479:SF11">
    <property type="entry name" value="BOWMAN-BIRK SERINE PROTEASE INHIBITORS FAMILY DOMAIN-CONTAINING PROTEIN"/>
    <property type="match status" value="1"/>
</dbReference>
<accession>Q6QM10</accession>